<evidence type="ECO:0000313" key="7">
    <source>
        <dbReference type="EMBL" id="KAJ9157341.1"/>
    </source>
</evidence>
<comment type="caution">
    <text evidence="7">The sequence shown here is derived from an EMBL/GenBank/DDBJ whole genome shotgun (WGS) entry which is preliminary data.</text>
</comment>
<dbReference type="InterPro" id="IPR001138">
    <property type="entry name" value="Zn2Cys6_DnaBD"/>
</dbReference>
<evidence type="ECO:0000313" key="8">
    <source>
        <dbReference type="Proteomes" id="UP001174694"/>
    </source>
</evidence>
<accession>A0AA38VQI4</accession>
<dbReference type="Gene3D" id="4.10.240.10">
    <property type="entry name" value="Zn(2)-C6 fungal-type DNA-binding domain"/>
    <property type="match status" value="1"/>
</dbReference>
<reference evidence="7" key="1">
    <citation type="submission" date="2022-07" db="EMBL/GenBank/DDBJ databases">
        <title>Fungi with potential for degradation of polypropylene.</title>
        <authorList>
            <person name="Gostincar C."/>
        </authorList>
    </citation>
    <scope>NUCLEOTIDE SEQUENCE</scope>
    <source>
        <strain evidence="7">EXF-13308</strain>
    </source>
</reference>
<comment type="subcellular location">
    <subcellularLocation>
        <location evidence="1">Nucleus</location>
    </subcellularLocation>
</comment>
<proteinExistence type="predicted"/>
<sequence>MESTISITSTPYGHACVACARSKCRCIPRIGGGSCQRCHRLNKECRPTIRARKPKPLSKTAQLEQKVDGLMSLLKSTTAPAPNAGDDPGLLESHVRTRQIQGSTPQAICSQDSSVGDTVVSDEDEDEVLHAFITEKLPFFPFVHFPAGTSAQQLKHDSPFLWLCVTAVQAKSTARQAVLAVRIREMAAKKVLVECQKSLELLQGLLVYLAWVTYQSQPHKRSFCIYAQLAIALVVEMGLNHPPPQDTVPGLTHDAPLSDLPHLRPPTSPVRTMNERRAVLSCFVITSSIAHFIGRMDPLRWTCHMTNCLETLSRDYETENDAVLVQIARIRLITDKIVQWSSRDNSASESVPRAPSYFHLEAIKAQLEDLKASIPPHLLQNKPILFHLYHTDIGLYATALLKPSSGDEATDPRRLDNLYACLVTVKKFFDLLDTIPPAAYASFSVTHLTQISHSFITLFRLSVFDYPGWDRTAVRSMVDILSVAEKVDHQMELARDAIGIRNEGPEPDFFAALSAVLRKLKTGWATRLADLEAAEPDTLRGFSSHETGQGFFDSILAWPGDAWFTDSFFQGGDLNSNLV</sequence>
<keyword evidence="8" id="KW-1185">Reference proteome</keyword>
<feature type="domain" description="Zn(2)-C6 fungal-type" evidence="6">
    <location>
        <begin position="15"/>
        <end position="45"/>
    </location>
</feature>
<organism evidence="7 8">
    <name type="scientific">Pleurostoma richardsiae</name>
    <dbReference type="NCBI Taxonomy" id="41990"/>
    <lineage>
        <taxon>Eukaryota</taxon>
        <taxon>Fungi</taxon>
        <taxon>Dikarya</taxon>
        <taxon>Ascomycota</taxon>
        <taxon>Pezizomycotina</taxon>
        <taxon>Sordariomycetes</taxon>
        <taxon>Sordariomycetidae</taxon>
        <taxon>Calosphaeriales</taxon>
        <taxon>Pleurostomataceae</taxon>
        <taxon>Pleurostoma</taxon>
    </lineage>
</organism>
<dbReference type="GO" id="GO:0000976">
    <property type="term" value="F:transcription cis-regulatory region binding"/>
    <property type="evidence" value="ECO:0007669"/>
    <property type="project" value="TreeGrafter"/>
</dbReference>
<dbReference type="PANTHER" id="PTHR31845:SF32">
    <property type="entry name" value="MISCELLANEOUS ZN(II)2CYS6 TRANSCRIPTION FACTOR (EUROFUNG)-RELATED"/>
    <property type="match status" value="1"/>
</dbReference>
<dbReference type="CDD" id="cd12148">
    <property type="entry name" value="fungal_TF_MHR"/>
    <property type="match status" value="1"/>
</dbReference>
<evidence type="ECO:0000256" key="5">
    <source>
        <dbReference type="ARBA" id="ARBA00023242"/>
    </source>
</evidence>
<evidence type="ECO:0000256" key="4">
    <source>
        <dbReference type="ARBA" id="ARBA00023163"/>
    </source>
</evidence>
<keyword evidence="3 7" id="KW-0238">DNA-binding</keyword>
<dbReference type="AlphaFoldDB" id="A0AA38VQI4"/>
<dbReference type="InterPro" id="IPR051089">
    <property type="entry name" value="prtT"/>
</dbReference>
<evidence type="ECO:0000259" key="6">
    <source>
        <dbReference type="PROSITE" id="PS00463"/>
    </source>
</evidence>
<protein>
    <submittedName>
        <fullName evidence="7">Zn2/Cys6 DNA-binding protein</fullName>
    </submittedName>
</protein>
<dbReference type="GO" id="GO:0005634">
    <property type="term" value="C:nucleus"/>
    <property type="evidence" value="ECO:0007669"/>
    <property type="project" value="UniProtKB-SubCell"/>
</dbReference>
<dbReference type="InterPro" id="IPR036864">
    <property type="entry name" value="Zn2-C6_fun-type_DNA-bd_sf"/>
</dbReference>
<dbReference type="PANTHER" id="PTHR31845">
    <property type="entry name" value="FINGER DOMAIN PROTEIN, PUTATIVE-RELATED"/>
    <property type="match status" value="1"/>
</dbReference>
<dbReference type="EMBL" id="JANBVO010000001">
    <property type="protein sequence ID" value="KAJ9157341.1"/>
    <property type="molecule type" value="Genomic_DNA"/>
</dbReference>
<keyword evidence="5" id="KW-0539">Nucleus</keyword>
<evidence type="ECO:0000256" key="3">
    <source>
        <dbReference type="ARBA" id="ARBA00023125"/>
    </source>
</evidence>
<dbReference type="SUPFAM" id="SSF57701">
    <property type="entry name" value="Zn2/Cys6 DNA-binding domain"/>
    <property type="match status" value="1"/>
</dbReference>
<name>A0AA38VQI4_9PEZI</name>
<evidence type="ECO:0000256" key="1">
    <source>
        <dbReference type="ARBA" id="ARBA00004123"/>
    </source>
</evidence>
<dbReference type="GO" id="GO:0000981">
    <property type="term" value="F:DNA-binding transcription factor activity, RNA polymerase II-specific"/>
    <property type="evidence" value="ECO:0007669"/>
    <property type="project" value="InterPro"/>
</dbReference>
<dbReference type="Proteomes" id="UP001174694">
    <property type="component" value="Unassembled WGS sequence"/>
</dbReference>
<dbReference type="GO" id="GO:0008270">
    <property type="term" value="F:zinc ion binding"/>
    <property type="evidence" value="ECO:0007669"/>
    <property type="project" value="InterPro"/>
</dbReference>
<dbReference type="PROSITE" id="PS00463">
    <property type="entry name" value="ZN2_CY6_FUNGAL_1"/>
    <property type="match status" value="1"/>
</dbReference>
<dbReference type="CDD" id="cd00067">
    <property type="entry name" value="GAL4"/>
    <property type="match status" value="1"/>
</dbReference>
<keyword evidence="4" id="KW-0804">Transcription</keyword>
<keyword evidence="2" id="KW-0805">Transcription regulation</keyword>
<gene>
    <name evidence="7" type="ORF">NKR23_g413</name>
</gene>
<evidence type="ECO:0000256" key="2">
    <source>
        <dbReference type="ARBA" id="ARBA00023015"/>
    </source>
</evidence>